<protein>
    <submittedName>
        <fullName evidence="1">Unnamed protein product</fullName>
    </submittedName>
</protein>
<evidence type="ECO:0000313" key="2">
    <source>
        <dbReference type="Proteomes" id="UP001165101"/>
    </source>
</evidence>
<proteinExistence type="predicted"/>
<dbReference type="EMBL" id="BSXV01000280">
    <property type="protein sequence ID" value="GME88402.1"/>
    <property type="molecule type" value="Genomic_DNA"/>
</dbReference>
<keyword evidence="2" id="KW-1185">Reference proteome</keyword>
<accession>A0ACB5THH8</accession>
<dbReference type="Proteomes" id="UP001165101">
    <property type="component" value="Unassembled WGS sequence"/>
</dbReference>
<reference evidence="1" key="1">
    <citation type="submission" date="2023-04" db="EMBL/GenBank/DDBJ databases">
        <title>Candida boidinii NBRC 1967.</title>
        <authorList>
            <person name="Ichikawa N."/>
            <person name="Sato H."/>
            <person name="Tonouchi N."/>
        </authorList>
    </citation>
    <scope>NUCLEOTIDE SEQUENCE</scope>
    <source>
        <strain evidence="1">NBRC 1967</strain>
    </source>
</reference>
<comment type="caution">
    <text evidence="1">The sequence shown here is derived from an EMBL/GenBank/DDBJ whole genome shotgun (WGS) entry which is preliminary data.</text>
</comment>
<organism evidence="1 2">
    <name type="scientific">Candida boidinii</name>
    <name type="common">Yeast</name>
    <dbReference type="NCBI Taxonomy" id="5477"/>
    <lineage>
        <taxon>Eukaryota</taxon>
        <taxon>Fungi</taxon>
        <taxon>Dikarya</taxon>
        <taxon>Ascomycota</taxon>
        <taxon>Saccharomycotina</taxon>
        <taxon>Pichiomycetes</taxon>
        <taxon>Pichiales</taxon>
        <taxon>Pichiaceae</taxon>
        <taxon>Ogataea</taxon>
        <taxon>Ogataea/Candida clade</taxon>
    </lineage>
</organism>
<sequence>MVVKAVRFSDSTESKDEAQIKRIKLDNTTNENKVSLKSRSIPSSLRFTVLQHPLGVRPSGNGFISSSETIAKKTQLLGDFSRFNDEIILKIISYLNHSKDLFNLSQTSRIMHGFINYDDIWRNLYNNSMIYENTEDFKKIESWRGSWRKTILNFPFEDNENKDYYESQNGDDDEQEIKKIKCYGNILCSDLLYRPYECSQINYKKLFKNIIDEETVFHENRLTDFRNGRVLRVKESEMDINRFNQYYHDKPFILIQDKNIKNDGTDGVDGDLENNDKVEKDTSYSERWPTHWNIDYLSNRFSDVRFRQESVRWKLGMYAQYCKKNIDESPLYLFDCDSDAMKQLRKEYRTPEIFQEDLFKLFNMTDNQSNESSESINCRPDHAWLIMGPERSGSTYHKDPNYTCAWNSVLVGRKLWVMLPPDVTPPGVMTNDTESEVTTPLGLAEWVLSGFFNDAVKISDNTVREKPENSQTNHNSQFPMDTETNSCCLIGITFPGECIYVPAGWWHMVINLDDSVALTQNFVPLVKLSETLNFLKNKREQISGFHSDKVYKFLRKFIDNNTNKENPTKFDDLNLDKFNTFLNDVADFKNDDEDVGEIDQDKCSELPIFELFQELLISNGYKESLQEALIHLKKIEIQHKRKLNGGVKKSEVWENLTTSTDENKEEPSSFSFGFNFDDDNDDDNDDK</sequence>
<evidence type="ECO:0000313" key="1">
    <source>
        <dbReference type="EMBL" id="GME88402.1"/>
    </source>
</evidence>
<gene>
    <name evidence="1" type="ORF">Cboi01_000088300</name>
</gene>
<name>A0ACB5THH8_CANBO</name>